<evidence type="ECO:0000256" key="4">
    <source>
        <dbReference type="RuleBase" id="RU004046"/>
    </source>
</evidence>
<keyword evidence="2 3" id="KW-0418">Kinase</keyword>
<dbReference type="InterPro" id="IPR050201">
    <property type="entry name" value="Bacterial_glucokinase"/>
</dbReference>
<dbReference type="Pfam" id="PF02685">
    <property type="entry name" value="Glucokinase"/>
    <property type="match status" value="1"/>
</dbReference>
<keyword evidence="3" id="KW-0067">ATP-binding</keyword>
<gene>
    <name evidence="3 5" type="primary">glk</name>
    <name evidence="5" type="ORF">IFO67_02765</name>
</gene>
<comment type="catalytic activity">
    <reaction evidence="3">
        <text>D-glucose + ATP = D-glucose 6-phosphate + ADP + H(+)</text>
        <dbReference type="Rhea" id="RHEA:17825"/>
        <dbReference type="ChEBI" id="CHEBI:4167"/>
        <dbReference type="ChEBI" id="CHEBI:15378"/>
        <dbReference type="ChEBI" id="CHEBI:30616"/>
        <dbReference type="ChEBI" id="CHEBI:61548"/>
        <dbReference type="ChEBI" id="CHEBI:456216"/>
        <dbReference type="EC" id="2.7.1.2"/>
    </reaction>
</comment>
<evidence type="ECO:0000256" key="2">
    <source>
        <dbReference type="ARBA" id="ARBA00022777"/>
    </source>
</evidence>
<dbReference type="PANTHER" id="PTHR47690:SF1">
    <property type="entry name" value="GLUCOKINASE"/>
    <property type="match status" value="1"/>
</dbReference>
<evidence type="ECO:0000313" key="6">
    <source>
        <dbReference type="Proteomes" id="UP000603602"/>
    </source>
</evidence>
<name>A0ABR9B617_9RHOO</name>
<evidence type="ECO:0000256" key="3">
    <source>
        <dbReference type="HAMAP-Rule" id="MF_00524"/>
    </source>
</evidence>
<dbReference type="CDD" id="cd24008">
    <property type="entry name" value="ASKHA_NBD_GLK"/>
    <property type="match status" value="1"/>
</dbReference>
<sequence>MVILAADIGGSQARLLLGECEGEGARWRELRRETLPSREFAGIDALLQHFLRPGERPQAACLALAGPVHGRRVRMTNLPWTVDATALAGRFGLRRLRLINDFAAQACGLPLLGAADLRTLQAGSPLPGAARALLGAGTGLGMALLAETPAGEPVALPSEGGHADFAPRDPQQLALLEHLLPRHGRVSLELLLCGHGLERLYRFVAGLPASAPRSVDAAAVTAAALAGDAQAAAAVDLFARLLASAAGNLALTGLARGGVYLSGGIAPRILPFLQQASVIEAFVDKPPMRELLEQVPLHVVSNDQLGLLGAAQTAALLARERA</sequence>
<dbReference type="Gene3D" id="3.30.420.40">
    <property type="match status" value="1"/>
</dbReference>
<keyword evidence="3" id="KW-0324">Glycolysis</keyword>
<keyword evidence="3" id="KW-0547">Nucleotide-binding</keyword>
<feature type="binding site" evidence="3">
    <location>
        <begin position="6"/>
        <end position="11"/>
    </location>
    <ligand>
        <name>ATP</name>
        <dbReference type="ChEBI" id="CHEBI:30616"/>
    </ligand>
</feature>
<evidence type="ECO:0000256" key="1">
    <source>
        <dbReference type="ARBA" id="ARBA00022679"/>
    </source>
</evidence>
<dbReference type="InterPro" id="IPR043129">
    <property type="entry name" value="ATPase_NBD"/>
</dbReference>
<dbReference type="EC" id="2.7.1.2" evidence="3"/>
<comment type="similarity">
    <text evidence="3 4">Belongs to the bacterial glucokinase family.</text>
</comment>
<keyword evidence="3" id="KW-0963">Cytoplasm</keyword>
<dbReference type="EMBL" id="JACYTO010000001">
    <property type="protein sequence ID" value="MBD8501795.1"/>
    <property type="molecule type" value="Genomic_DNA"/>
</dbReference>
<dbReference type="Proteomes" id="UP000603602">
    <property type="component" value="Unassembled WGS sequence"/>
</dbReference>
<protein>
    <recommendedName>
        <fullName evidence="3">Glucokinase</fullName>
        <ecNumber evidence="3">2.7.1.2</ecNumber>
    </recommendedName>
    <alternativeName>
        <fullName evidence="3">Glucose kinase</fullName>
    </alternativeName>
</protein>
<proteinExistence type="inferred from homology"/>
<dbReference type="SUPFAM" id="SSF53067">
    <property type="entry name" value="Actin-like ATPase domain"/>
    <property type="match status" value="1"/>
</dbReference>
<dbReference type="RefSeq" id="WP_187716621.1">
    <property type="nucleotide sequence ID" value="NZ_JACTAH010000001.1"/>
</dbReference>
<comment type="subcellular location">
    <subcellularLocation>
        <location evidence="3">Cytoplasm</location>
    </subcellularLocation>
</comment>
<dbReference type="Gene3D" id="3.40.367.20">
    <property type="match status" value="1"/>
</dbReference>
<organism evidence="5 6">
    <name type="scientific">Thauera sedimentorum</name>
    <dbReference type="NCBI Taxonomy" id="2767595"/>
    <lineage>
        <taxon>Bacteria</taxon>
        <taxon>Pseudomonadati</taxon>
        <taxon>Pseudomonadota</taxon>
        <taxon>Betaproteobacteria</taxon>
        <taxon>Rhodocyclales</taxon>
        <taxon>Zoogloeaceae</taxon>
        <taxon>Thauera</taxon>
    </lineage>
</organism>
<keyword evidence="1 3" id="KW-0808">Transferase</keyword>
<dbReference type="PANTHER" id="PTHR47690">
    <property type="entry name" value="GLUCOKINASE"/>
    <property type="match status" value="1"/>
</dbReference>
<accession>A0ABR9B617</accession>
<comment type="caution">
    <text evidence="5">The sequence shown here is derived from an EMBL/GenBank/DDBJ whole genome shotgun (WGS) entry which is preliminary data.</text>
</comment>
<keyword evidence="6" id="KW-1185">Reference proteome</keyword>
<dbReference type="NCBIfam" id="TIGR00749">
    <property type="entry name" value="glk"/>
    <property type="match status" value="1"/>
</dbReference>
<evidence type="ECO:0000313" key="5">
    <source>
        <dbReference type="EMBL" id="MBD8501795.1"/>
    </source>
</evidence>
<dbReference type="HAMAP" id="MF_00524">
    <property type="entry name" value="Glucokinase"/>
    <property type="match status" value="1"/>
</dbReference>
<dbReference type="InterPro" id="IPR003836">
    <property type="entry name" value="Glucokinase"/>
</dbReference>
<reference evidence="6" key="1">
    <citation type="submission" date="2023-07" db="EMBL/GenBank/DDBJ databases">
        <title>Thauera sp. CAU 1555 isolated from sand of Yaerae Beach.</title>
        <authorList>
            <person name="Kim W."/>
        </authorList>
    </citation>
    <scope>NUCLEOTIDE SEQUENCE [LARGE SCALE GENOMIC DNA]</scope>
    <source>
        <strain evidence="6">CAU 1555</strain>
    </source>
</reference>
<dbReference type="GO" id="GO:0004340">
    <property type="term" value="F:glucokinase activity"/>
    <property type="evidence" value="ECO:0007669"/>
    <property type="project" value="UniProtKB-EC"/>
</dbReference>